<dbReference type="SMART" id="SM00347">
    <property type="entry name" value="HTH_MARR"/>
    <property type="match status" value="1"/>
</dbReference>
<dbReference type="AlphaFoldDB" id="A0A9Q4GJR0"/>
<dbReference type="GO" id="GO:0003677">
    <property type="term" value="F:DNA binding"/>
    <property type="evidence" value="ECO:0007669"/>
    <property type="project" value="UniProtKB-KW"/>
</dbReference>
<evidence type="ECO:0000259" key="4">
    <source>
        <dbReference type="PROSITE" id="PS50995"/>
    </source>
</evidence>
<reference evidence="6" key="1">
    <citation type="submission" date="2022-11" db="EMBL/GenBank/DDBJ databases">
        <title>Corynebacterium sp. isolated from Penguins.</title>
        <authorList>
            <person name="Sedlar K."/>
            <person name="Svec P."/>
        </authorList>
    </citation>
    <scope>NUCLEOTIDE SEQUENCE</scope>
    <source>
        <strain evidence="5">P7003</strain>
        <strain evidence="6">P7374</strain>
    </source>
</reference>
<dbReference type="EMBL" id="JAPMKV010000004">
    <property type="protein sequence ID" value="MCX7445166.1"/>
    <property type="molecule type" value="Genomic_DNA"/>
</dbReference>
<keyword evidence="3" id="KW-0804">Transcription</keyword>
<protein>
    <submittedName>
        <fullName evidence="6">MarR family transcriptional regulator</fullName>
    </submittedName>
</protein>
<dbReference type="SUPFAM" id="SSF46785">
    <property type="entry name" value="Winged helix' DNA-binding domain"/>
    <property type="match status" value="1"/>
</dbReference>
<dbReference type="InterPro" id="IPR039422">
    <property type="entry name" value="MarR/SlyA-like"/>
</dbReference>
<keyword evidence="1" id="KW-0805">Transcription regulation</keyword>
<dbReference type="GO" id="GO:0003700">
    <property type="term" value="F:DNA-binding transcription factor activity"/>
    <property type="evidence" value="ECO:0007669"/>
    <property type="project" value="InterPro"/>
</dbReference>
<dbReference type="InterPro" id="IPR000835">
    <property type="entry name" value="HTH_MarR-typ"/>
</dbReference>
<sequence length="162" mass="18133">MNMADHIDRIIDQWRTTHPDIDPEPMELPARLQYLARAAGDRITANLARFNLERWQFDVLATLRRTDRALTAGELCANSMISGSAMTNRVDKLAAAGLLTRCTDPDNRRCVRITLTDAGRELVDEVLPTHLDTCRDTLTGLTDDERETLGHLLRKALAAHTG</sequence>
<gene>
    <name evidence="5" type="ORF">OS125_07895</name>
    <name evidence="6" type="ORF">OS129_05905</name>
</gene>
<feature type="domain" description="HTH marR-type" evidence="4">
    <location>
        <begin position="25"/>
        <end position="158"/>
    </location>
</feature>
<dbReference type="InterPro" id="IPR036388">
    <property type="entry name" value="WH-like_DNA-bd_sf"/>
</dbReference>
<organism evidence="6 7">
    <name type="scientific">Corynebacterium pygosceleis</name>
    <dbReference type="NCBI Taxonomy" id="2800406"/>
    <lineage>
        <taxon>Bacteria</taxon>
        <taxon>Bacillati</taxon>
        <taxon>Actinomycetota</taxon>
        <taxon>Actinomycetes</taxon>
        <taxon>Mycobacteriales</taxon>
        <taxon>Corynebacteriaceae</taxon>
        <taxon>Corynebacterium</taxon>
    </lineage>
</organism>
<dbReference type="PROSITE" id="PS50995">
    <property type="entry name" value="HTH_MARR_2"/>
    <property type="match status" value="1"/>
</dbReference>
<dbReference type="InterPro" id="IPR036390">
    <property type="entry name" value="WH_DNA-bd_sf"/>
</dbReference>
<dbReference type="GO" id="GO:0006950">
    <property type="term" value="P:response to stress"/>
    <property type="evidence" value="ECO:0007669"/>
    <property type="project" value="TreeGrafter"/>
</dbReference>
<evidence type="ECO:0000256" key="1">
    <source>
        <dbReference type="ARBA" id="ARBA00023015"/>
    </source>
</evidence>
<dbReference type="Proteomes" id="UP001071478">
    <property type="component" value="Unassembled WGS sequence"/>
</dbReference>
<evidence type="ECO:0000313" key="8">
    <source>
        <dbReference type="Proteomes" id="UP001081709"/>
    </source>
</evidence>
<dbReference type="InterPro" id="IPR023187">
    <property type="entry name" value="Tscrpt_reg_MarR-type_CS"/>
</dbReference>
<dbReference type="RefSeq" id="WP_248086252.1">
    <property type="nucleotide sequence ID" value="NZ_JAENIQ020000001.1"/>
</dbReference>
<dbReference type="PANTHER" id="PTHR33164">
    <property type="entry name" value="TRANSCRIPTIONAL REGULATOR, MARR FAMILY"/>
    <property type="match status" value="1"/>
</dbReference>
<dbReference type="PANTHER" id="PTHR33164:SF104">
    <property type="entry name" value="TRANSCRIPTIONAL REGULATORY PROTEIN"/>
    <property type="match status" value="1"/>
</dbReference>
<dbReference type="PRINTS" id="PR00598">
    <property type="entry name" value="HTHMARR"/>
</dbReference>
<name>A0A9Q4GJR0_9CORY</name>
<evidence type="ECO:0000256" key="3">
    <source>
        <dbReference type="ARBA" id="ARBA00023163"/>
    </source>
</evidence>
<keyword evidence="2" id="KW-0238">DNA-binding</keyword>
<evidence type="ECO:0000313" key="7">
    <source>
        <dbReference type="Proteomes" id="UP001071478"/>
    </source>
</evidence>
<proteinExistence type="predicted"/>
<evidence type="ECO:0000256" key="2">
    <source>
        <dbReference type="ARBA" id="ARBA00023125"/>
    </source>
</evidence>
<evidence type="ECO:0000313" key="5">
    <source>
        <dbReference type="EMBL" id="MCX7445166.1"/>
    </source>
</evidence>
<dbReference type="Pfam" id="PF12802">
    <property type="entry name" value="MarR_2"/>
    <property type="match status" value="1"/>
</dbReference>
<dbReference type="EMBL" id="JAPMKU010000002">
    <property type="protein sequence ID" value="MCX7468409.1"/>
    <property type="molecule type" value="Genomic_DNA"/>
</dbReference>
<keyword evidence="8" id="KW-1185">Reference proteome</keyword>
<dbReference type="Proteomes" id="UP001081709">
    <property type="component" value="Unassembled WGS sequence"/>
</dbReference>
<accession>A0A9Q4GJR0</accession>
<evidence type="ECO:0000313" key="6">
    <source>
        <dbReference type="EMBL" id="MCX7468409.1"/>
    </source>
</evidence>
<dbReference type="PROSITE" id="PS01117">
    <property type="entry name" value="HTH_MARR_1"/>
    <property type="match status" value="1"/>
</dbReference>
<dbReference type="Gene3D" id="1.10.10.10">
    <property type="entry name" value="Winged helix-like DNA-binding domain superfamily/Winged helix DNA-binding domain"/>
    <property type="match status" value="1"/>
</dbReference>
<comment type="caution">
    <text evidence="6">The sequence shown here is derived from an EMBL/GenBank/DDBJ whole genome shotgun (WGS) entry which is preliminary data.</text>
</comment>